<accession>G9EKU3</accession>
<evidence type="ECO:0000313" key="5">
    <source>
        <dbReference type="Proteomes" id="UP000002770"/>
    </source>
</evidence>
<dbReference type="STRING" id="658187.LDG_5834"/>
<keyword evidence="5" id="KW-1185">Reference proteome</keyword>
<keyword evidence="1 2" id="KW-0732">Signal</keyword>
<dbReference type="EMBL" id="JH413805">
    <property type="protein sequence ID" value="EHL32054.1"/>
    <property type="molecule type" value="Genomic_DNA"/>
</dbReference>
<organism evidence="4 5">
    <name type="scientific">Legionella drancourtii LLAP12</name>
    <dbReference type="NCBI Taxonomy" id="658187"/>
    <lineage>
        <taxon>Bacteria</taxon>
        <taxon>Pseudomonadati</taxon>
        <taxon>Pseudomonadota</taxon>
        <taxon>Gammaproteobacteria</taxon>
        <taxon>Legionellales</taxon>
        <taxon>Legionellaceae</taxon>
        <taxon>Legionella</taxon>
    </lineage>
</organism>
<proteinExistence type="predicted"/>
<dbReference type="InParanoid" id="G9EKU3"/>
<dbReference type="RefSeq" id="WP_006869790.1">
    <property type="nucleotide sequence ID" value="NZ_JH413805.1"/>
</dbReference>
<evidence type="ECO:0000256" key="1">
    <source>
        <dbReference type="ARBA" id="ARBA00022729"/>
    </source>
</evidence>
<dbReference type="HOGENOM" id="CLU_1142146_0_0_6"/>
<dbReference type="InterPro" id="IPR027385">
    <property type="entry name" value="Beta-barrel_OMP"/>
</dbReference>
<dbReference type="OrthoDB" id="5653282at2"/>
<feature type="signal peptide" evidence="2">
    <location>
        <begin position="1"/>
        <end position="18"/>
    </location>
</feature>
<sequence length="212" mass="23484">MKFALFSTALLASSIASASTAIDGWYLSAFGGYSHISSNISTNRFGTFYSDARYHDGYNAGGRIGFQSNPIRYEFEYTYINAKAEHFYINHIDQLNVEGHALANLIMANLYYDFPEMLDAIAPFVGIGIGYAFMETKLEGNGPFYATLFKESGNAFAYQGTVGLTYNFSENYAINAAYRYTATANSGHFGKSFQAQMGNAGVIYRFDNGNYK</sequence>
<reference evidence="4 5" key="1">
    <citation type="journal article" date="2011" name="BMC Genomics">
        <title>Insight into cross-talk between intra-amoebal pathogens.</title>
        <authorList>
            <person name="Gimenez G."/>
            <person name="Bertelli C."/>
            <person name="Moliner C."/>
            <person name="Robert C."/>
            <person name="Raoult D."/>
            <person name="Fournier P.E."/>
            <person name="Greub G."/>
        </authorList>
    </citation>
    <scope>NUCLEOTIDE SEQUENCE [LARGE SCALE GENOMIC DNA]</scope>
    <source>
        <strain evidence="4 5">LLAP12</strain>
    </source>
</reference>
<name>G9EKU3_9GAMM</name>
<dbReference type="eggNOG" id="COG3637">
    <property type="taxonomic scope" value="Bacteria"/>
</dbReference>
<feature type="chain" id="PRO_5003521312" description="Outer membrane protein beta-barrel domain-containing protein" evidence="2">
    <location>
        <begin position="19"/>
        <end position="212"/>
    </location>
</feature>
<dbReference type="SUPFAM" id="SSF56925">
    <property type="entry name" value="OMPA-like"/>
    <property type="match status" value="1"/>
</dbReference>
<dbReference type="InterPro" id="IPR011250">
    <property type="entry name" value="OMP/PagP_B-barrel"/>
</dbReference>
<protein>
    <recommendedName>
        <fullName evidence="3">Outer membrane protein beta-barrel domain-containing protein</fullName>
    </recommendedName>
</protein>
<dbReference type="Proteomes" id="UP000002770">
    <property type="component" value="Unassembled WGS sequence"/>
</dbReference>
<dbReference type="Gene3D" id="2.40.160.20">
    <property type="match status" value="1"/>
</dbReference>
<dbReference type="AlphaFoldDB" id="G9EKU3"/>
<evidence type="ECO:0000313" key="4">
    <source>
        <dbReference type="EMBL" id="EHL32054.1"/>
    </source>
</evidence>
<dbReference type="Pfam" id="PF13505">
    <property type="entry name" value="OMP_b-brl"/>
    <property type="match status" value="1"/>
</dbReference>
<gene>
    <name evidence="4" type="ORF">LDG_5834</name>
</gene>
<evidence type="ECO:0000256" key="2">
    <source>
        <dbReference type="SAM" id="SignalP"/>
    </source>
</evidence>
<feature type="domain" description="Outer membrane protein beta-barrel" evidence="3">
    <location>
        <begin position="8"/>
        <end position="206"/>
    </location>
</feature>
<evidence type="ECO:0000259" key="3">
    <source>
        <dbReference type="Pfam" id="PF13505"/>
    </source>
</evidence>